<organism evidence="2 3">
    <name type="scientific">Jannaschia pagri</name>
    <dbReference type="NCBI Taxonomy" id="2829797"/>
    <lineage>
        <taxon>Bacteria</taxon>
        <taxon>Pseudomonadati</taxon>
        <taxon>Pseudomonadota</taxon>
        <taxon>Alphaproteobacteria</taxon>
        <taxon>Rhodobacterales</taxon>
        <taxon>Roseobacteraceae</taxon>
        <taxon>Jannaschia</taxon>
    </lineage>
</organism>
<comment type="caution">
    <text evidence="2">The sequence shown here is derived from an EMBL/GenBank/DDBJ whole genome shotgun (WGS) entry which is preliminary data.</text>
</comment>
<reference evidence="2 3" key="1">
    <citation type="submission" date="2021-05" db="EMBL/GenBank/DDBJ databases">
        <title>Bacteria Genome sequencing.</title>
        <authorList>
            <person name="Takabe Y."/>
            <person name="Nakajima Y."/>
            <person name="Suzuki S."/>
            <person name="Shiozaki T."/>
        </authorList>
    </citation>
    <scope>NUCLEOTIDE SEQUENCE [LARGE SCALE GENOMIC DNA]</scope>
    <source>
        <strain evidence="2 3">AI_62</strain>
    </source>
</reference>
<evidence type="ECO:0000259" key="1">
    <source>
        <dbReference type="PROSITE" id="PS50404"/>
    </source>
</evidence>
<dbReference type="Gene3D" id="3.40.30.10">
    <property type="entry name" value="Glutaredoxin"/>
    <property type="match status" value="1"/>
</dbReference>
<dbReference type="InterPro" id="IPR004045">
    <property type="entry name" value="Glutathione_S-Trfase_N"/>
</dbReference>
<dbReference type="CDD" id="cd03046">
    <property type="entry name" value="GST_N_GTT1_like"/>
    <property type="match status" value="1"/>
</dbReference>
<dbReference type="SUPFAM" id="SSF52833">
    <property type="entry name" value="Thioredoxin-like"/>
    <property type="match status" value="1"/>
</dbReference>
<feature type="domain" description="GST N-terminal" evidence="1">
    <location>
        <begin position="1"/>
        <end position="75"/>
    </location>
</feature>
<keyword evidence="3" id="KW-1185">Reference proteome</keyword>
<dbReference type="PANTHER" id="PTHR44051:SF8">
    <property type="entry name" value="GLUTATHIONE S-TRANSFERASE GSTA"/>
    <property type="match status" value="1"/>
</dbReference>
<dbReference type="EMBL" id="BPFH01000006">
    <property type="protein sequence ID" value="GIT96488.1"/>
    <property type="molecule type" value="Genomic_DNA"/>
</dbReference>
<evidence type="ECO:0000313" key="3">
    <source>
        <dbReference type="Proteomes" id="UP000786693"/>
    </source>
</evidence>
<dbReference type="SUPFAM" id="SSF47616">
    <property type="entry name" value="GST C-terminal domain-like"/>
    <property type="match status" value="1"/>
</dbReference>
<dbReference type="Proteomes" id="UP000786693">
    <property type="component" value="Unassembled WGS sequence"/>
</dbReference>
<dbReference type="Pfam" id="PF13409">
    <property type="entry name" value="GST_N_2"/>
    <property type="match status" value="1"/>
</dbReference>
<accession>A0ABQ4NQ03</accession>
<dbReference type="Gene3D" id="1.20.1050.10">
    <property type="match status" value="1"/>
</dbReference>
<gene>
    <name evidence="2" type="ORF">JANAI62_31110</name>
</gene>
<dbReference type="PROSITE" id="PS50404">
    <property type="entry name" value="GST_NTER"/>
    <property type="match status" value="1"/>
</dbReference>
<proteinExistence type="predicted"/>
<protein>
    <submittedName>
        <fullName evidence="2">Glutathione S-transferase</fullName>
    </submittedName>
</protein>
<dbReference type="InterPro" id="IPR036249">
    <property type="entry name" value="Thioredoxin-like_sf"/>
</dbReference>
<name>A0ABQ4NQ03_9RHOB</name>
<dbReference type="InterPro" id="IPR036282">
    <property type="entry name" value="Glutathione-S-Trfase_C_sf"/>
</dbReference>
<dbReference type="RefSeq" id="WP_220749984.1">
    <property type="nucleotide sequence ID" value="NZ_BPFH01000006.1"/>
</dbReference>
<dbReference type="PANTHER" id="PTHR44051">
    <property type="entry name" value="GLUTATHIONE S-TRANSFERASE-RELATED"/>
    <property type="match status" value="1"/>
</dbReference>
<evidence type="ECO:0000313" key="2">
    <source>
        <dbReference type="EMBL" id="GIT96488.1"/>
    </source>
</evidence>
<sequence>MYTLHGRVKSRALRTLWMLEELGLPYSYHATEPRSPEAFAVSPLGKVPVLLTEDGPVYDSVAQMTMLADREGRFTHPAGSHARGVQDGFTNSVTELLDVILWEMAKHVFVLPADQRVAAIKDSLRWQWERNAGLVAELLGGGPYATGAEPTVPDVLLAHCCGWAAGLKLDLPSPLRTHMTMMRARPAFRRAIAQGEAA</sequence>